<dbReference type="InterPro" id="IPR004835">
    <property type="entry name" value="Chitin_synth"/>
</dbReference>
<feature type="transmembrane region" description="Helical" evidence="11">
    <location>
        <begin position="556"/>
        <end position="583"/>
    </location>
</feature>
<dbReference type="GO" id="GO:0030428">
    <property type="term" value="C:cell septum"/>
    <property type="evidence" value="ECO:0007669"/>
    <property type="project" value="TreeGrafter"/>
</dbReference>
<protein>
    <recommendedName>
        <fullName evidence="2">chitin synthase</fullName>
        <ecNumber evidence="2">2.4.1.16</ecNumber>
    </recommendedName>
</protein>
<feature type="compositionally biased region" description="Low complexity" evidence="10">
    <location>
        <begin position="676"/>
        <end position="692"/>
    </location>
</feature>
<feature type="domain" description="Chitin synthase 4-like" evidence="12">
    <location>
        <begin position="466"/>
        <end position="542"/>
    </location>
</feature>
<reference evidence="13" key="1">
    <citation type="submission" date="2022-07" db="EMBL/GenBank/DDBJ databases">
        <title>Phylogenomic reconstructions and comparative analyses of Kickxellomycotina fungi.</title>
        <authorList>
            <person name="Reynolds N.K."/>
            <person name="Stajich J.E."/>
            <person name="Barry K."/>
            <person name="Grigoriev I.V."/>
            <person name="Crous P."/>
            <person name="Smith M.E."/>
        </authorList>
    </citation>
    <scope>NUCLEOTIDE SEQUENCE</scope>
    <source>
        <strain evidence="13">RSA 861</strain>
    </source>
</reference>
<evidence type="ECO:0000256" key="4">
    <source>
        <dbReference type="ARBA" id="ARBA00022676"/>
    </source>
</evidence>
<keyword evidence="9" id="KW-0325">Glycoprotein</keyword>
<keyword evidence="6 11" id="KW-0812">Transmembrane</keyword>
<dbReference type="CDD" id="cd04190">
    <property type="entry name" value="Chitin_synth_C"/>
    <property type="match status" value="1"/>
</dbReference>
<dbReference type="EMBL" id="JANBPT010000324">
    <property type="protein sequence ID" value="KAJ1923589.1"/>
    <property type="molecule type" value="Genomic_DNA"/>
</dbReference>
<feature type="compositionally biased region" description="Basic residues" evidence="10">
    <location>
        <begin position="166"/>
        <end position="178"/>
    </location>
</feature>
<evidence type="ECO:0000256" key="1">
    <source>
        <dbReference type="ARBA" id="ARBA00004651"/>
    </source>
</evidence>
<evidence type="ECO:0000256" key="11">
    <source>
        <dbReference type="SAM" id="Phobius"/>
    </source>
</evidence>
<evidence type="ECO:0000256" key="6">
    <source>
        <dbReference type="ARBA" id="ARBA00022692"/>
    </source>
</evidence>
<feature type="compositionally biased region" description="Low complexity" evidence="10">
    <location>
        <begin position="1378"/>
        <end position="1393"/>
    </location>
</feature>
<feature type="region of interest" description="Disordered" evidence="10">
    <location>
        <begin position="1378"/>
        <end position="1456"/>
    </location>
</feature>
<evidence type="ECO:0000256" key="8">
    <source>
        <dbReference type="ARBA" id="ARBA00023136"/>
    </source>
</evidence>
<keyword evidence="5" id="KW-0808">Transferase</keyword>
<feature type="transmembrane region" description="Helical" evidence="11">
    <location>
        <begin position="1194"/>
        <end position="1213"/>
    </location>
</feature>
<proteinExistence type="predicted"/>
<dbReference type="SUPFAM" id="SSF53448">
    <property type="entry name" value="Nucleotide-diphospho-sugar transferases"/>
    <property type="match status" value="1"/>
</dbReference>
<accession>A0A9W8A5R4</accession>
<feature type="compositionally biased region" description="Basic and acidic residues" evidence="10">
    <location>
        <begin position="28"/>
        <end position="49"/>
    </location>
</feature>
<evidence type="ECO:0000256" key="3">
    <source>
        <dbReference type="ARBA" id="ARBA00022475"/>
    </source>
</evidence>
<keyword evidence="3" id="KW-1003">Cell membrane</keyword>
<feature type="transmembrane region" description="Helical" evidence="11">
    <location>
        <begin position="307"/>
        <end position="327"/>
    </location>
</feature>
<dbReference type="OrthoDB" id="370884at2759"/>
<evidence type="ECO:0000256" key="2">
    <source>
        <dbReference type="ARBA" id="ARBA00012543"/>
    </source>
</evidence>
<evidence type="ECO:0000256" key="10">
    <source>
        <dbReference type="SAM" id="MobiDB-lite"/>
    </source>
</evidence>
<evidence type="ECO:0000313" key="14">
    <source>
        <dbReference type="Proteomes" id="UP001150569"/>
    </source>
</evidence>
<evidence type="ECO:0000256" key="9">
    <source>
        <dbReference type="ARBA" id="ARBA00023180"/>
    </source>
</evidence>
<dbReference type="GO" id="GO:0004100">
    <property type="term" value="F:chitin synthase activity"/>
    <property type="evidence" value="ECO:0007669"/>
    <property type="project" value="UniProtKB-EC"/>
</dbReference>
<keyword evidence="8 11" id="KW-0472">Membrane</keyword>
<dbReference type="InterPro" id="IPR029044">
    <property type="entry name" value="Nucleotide-diphossugar_trans"/>
</dbReference>
<evidence type="ECO:0000256" key="5">
    <source>
        <dbReference type="ARBA" id="ARBA00022679"/>
    </source>
</evidence>
<keyword evidence="4" id="KW-0328">Glycosyltransferase</keyword>
<feature type="region of interest" description="Disordered" evidence="10">
    <location>
        <begin position="676"/>
        <end position="752"/>
    </location>
</feature>
<feature type="region of interest" description="Disordered" evidence="10">
    <location>
        <begin position="1"/>
        <end position="213"/>
    </location>
</feature>
<dbReference type="Pfam" id="PF03142">
    <property type="entry name" value="Chitin_synth_2"/>
    <property type="match status" value="1"/>
</dbReference>
<dbReference type="PANTHER" id="PTHR22914">
    <property type="entry name" value="CHITIN SYNTHASE"/>
    <property type="match status" value="1"/>
</dbReference>
<gene>
    <name evidence="13" type="ORF">IWQ60_005779</name>
</gene>
<evidence type="ECO:0000259" key="12">
    <source>
        <dbReference type="Pfam" id="PF22997"/>
    </source>
</evidence>
<evidence type="ECO:0000256" key="7">
    <source>
        <dbReference type="ARBA" id="ARBA00022989"/>
    </source>
</evidence>
<dbReference type="GO" id="GO:0006031">
    <property type="term" value="P:chitin biosynthetic process"/>
    <property type="evidence" value="ECO:0007669"/>
    <property type="project" value="TreeGrafter"/>
</dbReference>
<organism evidence="13 14">
    <name type="scientific">Tieghemiomyces parasiticus</name>
    <dbReference type="NCBI Taxonomy" id="78921"/>
    <lineage>
        <taxon>Eukaryota</taxon>
        <taxon>Fungi</taxon>
        <taxon>Fungi incertae sedis</taxon>
        <taxon>Zoopagomycota</taxon>
        <taxon>Kickxellomycotina</taxon>
        <taxon>Dimargaritomycetes</taxon>
        <taxon>Dimargaritales</taxon>
        <taxon>Dimargaritaceae</taxon>
        <taxon>Tieghemiomyces</taxon>
    </lineage>
</organism>
<name>A0A9W8A5R4_9FUNG</name>
<keyword evidence="14" id="KW-1185">Reference proteome</keyword>
<dbReference type="Proteomes" id="UP001150569">
    <property type="component" value="Unassembled WGS sequence"/>
</dbReference>
<evidence type="ECO:0000313" key="13">
    <source>
        <dbReference type="EMBL" id="KAJ1923589.1"/>
    </source>
</evidence>
<keyword evidence="7 11" id="KW-1133">Transmembrane helix</keyword>
<feature type="compositionally biased region" description="Polar residues" evidence="10">
    <location>
        <begin position="712"/>
        <end position="721"/>
    </location>
</feature>
<dbReference type="EC" id="2.4.1.16" evidence="2"/>
<dbReference type="GO" id="GO:0005886">
    <property type="term" value="C:plasma membrane"/>
    <property type="evidence" value="ECO:0007669"/>
    <property type="project" value="UniProtKB-SubCell"/>
</dbReference>
<feature type="transmembrane region" description="Helical" evidence="11">
    <location>
        <begin position="1135"/>
        <end position="1157"/>
    </location>
</feature>
<sequence>MPSSHPPAGAGEPAHNSGYPPLLPESRAQPHDDAYHSDDSDLDPSKYRYEGAPATISRDPDGAFDVPVAFDEPRPSSYFDNLRSSHDAPQHPQEFSGSQDPSYFRAMSPTRDRPAARAAGDDGVELNDLGAKSYATPTGNYPVPPSYDSAAPGKGRKSMESVSSRLARKLSGRSKASTRHIEEGLNPQELRRQRSLVRPERARPPDKRDPHYHSALRGNVITAPAGPSSSVGNKRTVLAADTGMRRGRSLARRSTVKERVIKEDVKRRCPSVWVLFSKCSTFYAPPYFLRCCGISDPDIQQAWREKMALVTIIVFIMGCVGFLTFGFQQVVCGLSTATQNYINYASLENTDVIINGRVYDVSKYSHPGNEMIGQDQYPGNLIQAPAYAGGMDISYMFQLPNNNCKGFFNIPSPANDKGDVINFFPCILNNGSVAADPGLAADNVACHTTPASRTALSKLRKRGDQFYDWDTISGKFADRQLLIYSGSIIDMDRLQWLVNGIAPVAILNELASPQYRGRDVSYFVGNNNPRLGRCLQEMFRVAALDTNTIGCIASELVLYVSLIVILAVVLTKFGLALVFGWVIGPRLGQLKDESPEERRRRIEAIEQWSDVNNHYGQPMAIRPQYSVAAAPKRSRFFPTTSRFSTYMPGEEPGRARTGNYPSVYNQDATARQSVYNQNAAQASSSSHSLALATPGARQRSQATGVDEGIVTETYSRSQDGDLNNPKDEQLSPAAEFRSDKSLRPGEPPMEMPNPEDLAYTILLVTCYSEGAHGIRTTLDSLAGTVFPTSHKCLFIICDGIITGAGESVSTPDVCLAMMKDFIITPDHVQPYSYVSIADGTKRHNMAKIYAGYYSPDENSPAEAKRHRVPMVLIVKCGTPAESEERKPGNRGKRDSQIILMSFLQHVMFDERMTELEYELFNAMWNVTGVTPDNFEIVLMVDADTKVYPDSVSSMVATMVRDPQIMGLCGETKIANKSDSWVSMIQVFEYYISHHQSKAFESIFGGVTCLPGCFCMYRIKAPKGAHGYWVPILANPDIVENYSENVVDTLHKKNLLLLGEDRYLSTLMLRTFPKRKMVFVPTAVCKTIVPDEFKVLLSQRRRWINSTVHNLLELVLVRDLCGTFFFSMQFVIFMELVGTVVLPAAISFTLYLVIISTFTRPVPIIPLLLLAAILGLPAILITLTTRKIVYVGWMLIYLMSLPVWNFVLPVYAFWHFDDFSWGETRKVTGEGKDTSHGDKEGEFDSSKIVMKRWCEFEAEKRRRTTMLIHNNSGSLQYPEVPALPEGMSPSSAGGGSTATPPAPAFMANGSPASGATNASLDKLGYMTPQYMNRLSVAPSAQASVLNLNFTANGSPARDLPAMPSASHEVMAAGASGTGYYAGSSSEDGSRSSADQLGKKASEEPMLSGFPYHSPSGAAGSSTQGAGMYGYDDDDLHPTTLDPRHNQRPGNRTPPGMI</sequence>
<feature type="transmembrane region" description="Helical" evidence="11">
    <location>
        <begin position="1163"/>
        <end position="1182"/>
    </location>
</feature>
<comment type="subcellular location">
    <subcellularLocation>
        <location evidence="1">Cell membrane</location>
        <topology evidence="1">Multi-pass membrane protein</topology>
    </subcellularLocation>
</comment>
<feature type="compositionally biased region" description="Low complexity" evidence="10">
    <location>
        <begin position="1412"/>
        <end position="1424"/>
    </location>
</feature>
<dbReference type="PANTHER" id="PTHR22914:SF16">
    <property type="entry name" value="CHITIN SYNTHASE 3"/>
    <property type="match status" value="1"/>
</dbReference>
<feature type="region of interest" description="Disordered" evidence="10">
    <location>
        <begin position="640"/>
        <end position="662"/>
    </location>
</feature>
<comment type="caution">
    <text evidence="13">The sequence shown here is derived from an EMBL/GenBank/DDBJ whole genome shotgun (WGS) entry which is preliminary data.</text>
</comment>
<dbReference type="Pfam" id="PF22997">
    <property type="entry name" value="CHS4"/>
    <property type="match status" value="1"/>
</dbReference>
<feature type="compositionally biased region" description="Basic and acidic residues" evidence="10">
    <location>
        <begin position="179"/>
        <end position="212"/>
    </location>
</feature>
<dbReference type="InterPro" id="IPR054295">
    <property type="entry name" value="CHS4-like_dom"/>
</dbReference>